<dbReference type="InterPro" id="IPR019775">
    <property type="entry name" value="WD40_repeat_CS"/>
</dbReference>
<dbReference type="InterPro" id="IPR001680">
    <property type="entry name" value="WD40_rpt"/>
</dbReference>
<dbReference type="PANTHER" id="PTHR44499">
    <property type="entry name" value="JOUBERIN"/>
    <property type="match status" value="1"/>
</dbReference>
<dbReference type="GO" id="GO:0044458">
    <property type="term" value="P:motile cilium assembly"/>
    <property type="evidence" value="ECO:0007669"/>
    <property type="project" value="TreeGrafter"/>
</dbReference>
<feature type="compositionally biased region" description="Acidic residues" evidence="4">
    <location>
        <begin position="36"/>
        <end position="49"/>
    </location>
</feature>
<feature type="repeat" description="WD" evidence="3">
    <location>
        <begin position="618"/>
        <end position="649"/>
    </location>
</feature>
<dbReference type="GO" id="GO:0036064">
    <property type="term" value="C:ciliary basal body"/>
    <property type="evidence" value="ECO:0007669"/>
    <property type="project" value="TreeGrafter"/>
</dbReference>
<dbReference type="Proteomes" id="UP001230188">
    <property type="component" value="Unassembled WGS sequence"/>
</dbReference>
<keyword evidence="2" id="KW-0677">Repeat</keyword>
<feature type="region of interest" description="Disordered" evidence="4">
    <location>
        <begin position="1"/>
        <end position="168"/>
    </location>
</feature>
<dbReference type="EMBL" id="JAQMWT010000317">
    <property type="protein sequence ID" value="KAJ8605219.1"/>
    <property type="molecule type" value="Genomic_DNA"/>
</dbReference>
<dbReference type="Pfam" id="PF00400">
    <property type="entry name" value="WD40"/>
    <property type="match status" value="2"/>
</dbReference>
<feature type="repeat" description="WD" evidence="3">
    <location>
        <begin position="879"/>
        <end position="908"/>
    </location>
</feature>
<feature type="compositionally biased region" description="Basic and acidic residues" evidence="4">
    <location>
        <begin position="980"/>
        <end position="1003"/>
    </location>
</feature>
<keyword evidence="6" id="KW-1185">Reference proteome</keyword>
<dbReference type="PROSITE" id="PS50082">
    <property type="entry name" value="WD_REPEATS_2"/>
    <property type="match status" value="2"/>
</dbReference>
<feature type="compositionally biased region" description="Basic and acidic residues" evidence="4">
    <location>
        <begin position="50"/>
        <end position="59"/>
    </location>
</feature>
<feature type="compositionally biased region" description="Basic and acidic residues" evidence="4">
    <location>
        <begin position="724"/>
        <end position="735"/>
    </location>
</feature>
<reference evidence="5" key="1">
    <citation type="submission" date="2023-01" db="EMBL/GenBank/DDBJ databases">
        <title>Metagenome sequencing of chrysophaentin producing Chrysophaeum taylorii.</title>
        <authorList>
            <person name="Davison J."/>
            <person name="Bewley C."/>
        </authorList>
    </citation>
    <scope>NUCLEOTIDE SEQUENCE</scope>
    <source>
        <strain evidence="5">NIES-1699</strain>
    </source>
</reference>
<evidence type="ECO:0000256" key="3">
    <source>
        <dbReference type="PROSITE-ProRule" id="PRU00221"/>
    </source>
</evidence>
<dbReference type="InterPro" id="IPR036322">
    <property type="entry name" value="WD40_repeat_dom_sf"/>
</dbReference>
<dbReference type="SUPFAM" id="SSF50978">
    <property type="entry name" value="WD40 repeat-like"/>
    <property type="match status" value="1"/>
</dbReference>
<evidence type="ECO:0000256" key="2">
    <source>
        <dbReference type="ARBA" id="ARBA00022737"/>
    </source>
</evidence>
<proteinExistence type="predicted"/>
<dbReference type="PROSITE" id="PS00678">
    <property type="entry name" value="WD_REPEATS_1"/>
    <property type="match status" value="1"/>
</dbReference>
<evidence type="ECO:0000256" key="1">
    <source>
        <dbReference type="ARBA" id="ARBA00022574"/>
    </source>
</evidence>
<dbReference type="SMART" id="SM00320">
    <property type="entry name" value="WD40"/>
    <property type="match status" value="5"/>
</dbReference>
<evidence type="ECO:0000313" key="5">
    <source>
        <dbReference type="EMBL" id="KAJ8605219.1"/>
    </source>
</evidence>
<gene>
    <name evidence="5" type="ORF">CTAYLR_000462</name>
</gene>
<dbReference type="InterPro" id="IPR052803">
    <property type="entry name" value="Cilium-Associated_Jouberin"/>
</dbReference>
<dbReference type="PROSITE" id="PS50294">
    <property type="entry name" value="WD_REPEATS_REGION"/>
    <property type="match status" value="1"/>
</dbReference>
<dbReference type="PANTHER" id="PTHR44499:SF1">
    <property type="entry name" value="JOUBERIN"/>
    <property type="match status" value="1"/>
</dbReference>
<feature type="region of interest" description="Disordered" evidence="4">
    <location>
        <begin position="701"/>
        <end position="740"/>
    </location>
</feature>
<protein>
    <submittedName>
        <fullName evidence="5">Uncharacterized protein</fullName>
    </submittedName>
</protein>
<organism evidence="5 6">
    <name type="scientific">Chrysophaeum taylorii</name>
    <dbReference type="NCBI Taxonomy" id="2483200"/>
    <lineage>
        <taxon>Eukaryota</taxon>
        <taxon>Sar</taxon>
        <taxon>Stramenopiles</taxon>
        <taxon>Ochrophyta</taxon>
        <taxon>Pelagophyceae</taxon>
        <taxon>Pelagomonadales</taxon>
        <taxon>Pelagomonadaceae</taxon>
        <taxon>Chrysophaeum</taxon>
    </lineage>
</organism>
<feature type="region of interest" description="Disordered" evidence="4">
    <location>
        <begin position="967"/>
        <end position="1003"/>
    </location>
</feature>
<sequence>MESRLQEPNPNNGGGASLPLLSPAPLPAAEAFLPRDDEEEEEEEEDDDDWRTRPLRNIDDVDADNDDKHWRPRQLEMRQQHVVSKKTPFDARPKRPKNKTMPGETPKSPKREKRKKNGDTKLRPFSSPSRRSKTIETDDESDEPPYSPARSYFGGEQPQFESERRATAAKASGNWETLARWTRVALALLTPCQVGLHAPPHPLDLDDEATAKLEAARGGETDDVLQLSIVETGRMSDEPDIIHPLVRLHIVDATTGHYLAKPHVIDDATTRRSGATRPYERSSVIFADSRVGIDAVDDAVDHVLPIATQPCHLSGRSIRPKWDETYVVDIPFDTILSPHALFLFEIVDFCHGLGRARGRDSSSGLYGLAWTFLRPVGPRGEINVATSKVSAEAAATTDRKAAYALADELATFERRLQLFHYEPLSRKARLQAQRFGLVPPPPPASARVPAVYLQWLRRRYRKYSSTLFVRANPVLRPEPARVPRRPRIPMEFEITTDAHFLSPFKGQLEQQSPEPRAMRAARRARRPNEQCVLPDRLLCRLVPGTKGALTIRFSPTGRMLAVACCEDHIFPIRLYDVTSHAPPETPSPDEPRTAAAAAAAVGLAANKSRDGAILVADLEGHHGMVYDMRWSQDERLLLSASGDCTAKLWFLGALGLPTPATSFEKHREEDNDDTPHLIAIFERGETSFVYCAAFITFTSVSPPPQNSDNDDDDISTTSKHQRAARSEASTRRPESDTQLPELRVVTGSFDGAVRYWHTTGHHAGRLGNKFYHDGHVNAIEVDARSGRLYSADSHGRIVVWKREGDGSRVEHYTMLRSLDHPDLRHKAIVSMMLHPRRRRGQLLVQAQNTYLKLVDLTTNNVVTNYKGNRCETVVVRAVFSPDGLMVMSGSEDGAVYVWDTATGRRLHLPFGDICFHQPVCDLSWHPTQHAIAFTAYGGAHPVLVYCARRPAQPEPIVPLASTASRVLDASTHRPAATTRAPERAGDGVEAAQHREAADRVEQRRRRIQELQARRRQLHKLQTQHEEGKALA</sequence>
<comment type="caution">
    <text evidence="5">The sequence shown here is derived from an EMBL/GenBank/DDBJ whole genome shotgun (WGS) entry which is preliminary data.</text>
</comment>
<dbReference type="AlphaFoldDB" id="A0AAD7XN64"/>
<evidence type="ECO:0000256" key="4">
    <source>
        <dbReference type="SAM" id="MobiDB-lite"/>
    </source>
</evidence>
<feature type="compositionally biased region" description="Basic and acidic residues" evidence="4">
    <location>
        <begin position="66"/>
        <end position="79"/>
    </location>
</feature>
<dbReference type="Gene3D" id="2.130.10.10">
    <property type="entry name" value="YVTN repeat-like/Quinoprotein amine dehydrogenase"/>
    <property type="match status" value="1"/>
</dbReference>
<feature type="compositionally biased region" description="Low complexity" evidence="4">
    <location>
        <begin position="17"/>
        <end position="29"/>
    </location>
</feature>
<keyword evidence="1 3" id="KW-0853">WD repeat</keyword>
<dbReference type="InterPro" id="IPR015943">
    <property type="entry name" value="WD40/YVTN_repeat-like_dom_sf"/>
</dbReference>
<accession>A0AAD7XN64</accession>
<evidence type="ECO:0000313" key="6">
    <source>
        <dbReference type="Proteomes" id="UP001230188"/>
    </source>
</evidence>
<name>A0AAD7XN64_9STRA</name>